<evidence type="ECO:0000313" key="12">
    <source>
        <dbReference type="Proteomes" id="UP000319143"/>
    </source>
</evidence>
<dbReference type="PANTHER" id="PTHR30576:SF4">
    <property type="entry name" value="UNDECAPRENYL-PHOSPHATE GALACTOSE PHOSPHOTRANSFERASE"/>
    <property type="match status" value="1"/>
</dbReference>
<evidence type="ECO:0000256" key="9">
    <source>
        <dbReference type="SAM" id="Phobius"/>
    </source>
</evidence>
<dbReference type="NCBIfam" id="TIGR03025">
    <property type="entry name" value="EPS_sugtrans"/>
    <property type="match status" value="1"/>
</dbReference>
<feature type="transmembrane region" description="Helical" evidence="9">
    <location>
        <begin position="12"/>
        <end position="38"/>
    </location>
</feature>
<evidence type="ECO:0000256" key="2">
    <source>
        <dbReference type="ARBA" id="ARBA00004236"/>
    </source>
</evidence>
<dbReference type="AlphaFoldDB" id="A0A5C6DPI2"/>
<evidence type="ECO:0000256" key="8">
    <source>
        <dbReference type="ARBA" id="ARBA00023136"/>
    </source>
</evidence>
<dbReference type="Proteomes" id="UP000319143">
    <property type="component" value="Unassembled WGS sequence"/>
</dbReference>
<protein>
    <submittedName>
        <fullName evidence="11">UDP-glucose:undecaprenyl-phosphate glucose-1-phosphate transferase</fullName>
        <ecNumber evidence="11">2.7.8.31</ecNumber>
    </submittedName>
</protein>
<keyword evidence="7 9" id="KW-1133">Transmembrane helix</keyword>
<evidence type="ECO:0000259" key="10">
    <source>
        <dbReference type="Pfam" id="PF02397"/>
    </source>
</evidence>
<name>A0A5C6DPI2_9BACT</name>
<comment type="caution">
    <text evidence="11">The sequence shown here is derived from an EMBL/GenBank/DDBJ whole genome shotgun (WGS) entry which is preliminary data.</text>
</comment>
<feature type="transmembrane region" description="Helical" evidence="9">
    <location>
        <begin position="82"/>
        <end position="101"/>
    </location>
</feature>
<evidence type="ECO:0000256" key="4">
    <source>
        <dbReference type="ARBA" id="ARBA00022475"/>
    </source>
</evidence>
<keyword evidence="6 9" id="KW-0812">Transmembrane</keyword>
<reference evidence="11 12" key="1">
    <citation type="submission" date="2019-02" db="EMBL/GenBank/DDBJ databases">
        <title>Deep-cultivation of Planctomycetes and their phenomic and genomic characterization uncovers novel biology.</title>
        <authorList>
            <person name="Wiegand S."/>
            <person name="Jogler M."/>
            <person name="Boedeker C."/>
            <person name="Pinto D."/>
            <person name="Vollmers J."/>
            <person name="Rivas-Marin E."/>
            <person name="Kohn T."/>
            <person name="Peeters S.H."/>
            <person name="Heuer A."/>
            <person name="Rast P."/>
            <person name="Oberbeckmann S."/>
            <person name="Bunk B."/>
            <person name="Jeske O."/>
            <person name="Meyerdierks A."/>
            <person name="Storesund J.E."/>
            <person name="Kallscheuer N."/>
            <person name="Luecker S."/>
            <person name="Lage O.M."/>
            <person name="Pohl T."/>
            <person name="Merkel B.J."/>
            <person name="Hornburger P."/>
            <person name="Mueller R.-W."/>
            <person name="Bruemmer F."/>
            <person name="Labrenz M."/>
            <person name="Spormann A.M."/>
            <person name="Op Den Camp H."/>
            <person name="Overmann J."/>
            <person name="Amann R."/>
            <person name="Jetten M.S.M."/>
            <person name="Mascher T."/>
            <person name="Medema M.H."/>
            <person name="Devos D.P."/>
            <person name="Kaster A.-K."/>
            <person name="Ovreas L."/>
            <person name="Rohde M."/>
            <person name="Galperin M.Y."/>
            <person name="Jogler C."/>
        </authorList>
    </citation>
    <scope>NUCLEOTIDE SEQUENCE [LARGE SCALE GENOMIC DNA]</scope>
    <source>
        <strain evidence="11 12">Poly41</strain>
    </source>
</reference>
<dbReference type="EC" id="2.7.8.31" evidence="11"/>
<dbReference type="PANTHER" id="PTHR30576">
    <property type="entry name" value="COLANIC BIOSYNTHESIS UDP-GLUCOSE LIPID CARRIER TRANSFERASE"/>
    <property type="match status" value="1"/>
</dbReference>
<dbReference type="InterPro" id="IPR003362">
    <property type="entry name" value="Bact_transf"/>
</dbReference>
<keyword evidence="12" id="KW-1185">Reference proteome</keyword>
<dbReference type="GO" id="GO:0089702">
    <property type="term" value="F:undecaprenyl-phosphate glucose phosphotransferase activity"/>
    <property type="evidence" value="ECO:0007669"/>
    <property type="project" value="UniProtKB-EC"/>
</dbReference>
<keyword evidence="4" id="KW-1003">Cell membrane</keyword>
<dbReference type="PROSITE" id="PS51257">
    <property type="entry name" value="PROKAR_LIPOPROTEIN"/>
    <property type="match status" value="1"/>
</dbReference>
<dbReference type="Pfam" id="PF02397">
    <property type="entry name" value="Bac_transf"/>
    <property type="match status" value="1"/>
</dbReference>
<feature type="transmembrane region" description="Helical" evidence="9">
    <location>
        <begin position="50"/>
        <end position="70"/>
    </location>
</feature>
<comment type="similarity">
    <text evidence="3">Belongs to the bacterial sugar transferase family.</text>
</comment>
<accession>A0A5C6DPI2</accession>
<evidence type="ECO:0000256" key="3">
    <source>
        <dbReference type="ARBA" id="ARBA00006464"/>
    </source>
</evidence>
<feature type="transmembrane region" description="Helical" evidence="9">
    <location>
        <begin position="272"/>
        <end position="296"/>
    </location>
</feature>
<evidence type="ECO:0000313" key="11">
    <source>
        <dbReference type="EMBL" id="TWU39203.1"/>
    </source>
</evidence>
<proteinExistence type="inferred from homology"/>
<evidence type="ECO:0000256" key="5">
    <source>
        <dbReference type="ARBA" id="ARBA00022679"/>
    </source>
</evidence>
<evidence type="ECO:0000256" key="6">
    <source>
        <dbReference type="ARBA" id="ARBA00022692"/>
    </source>
</evidence>
<dbReference type="EMBL" id="SJPV01000003">
    <property type="protein sequence ID" value="TWU39203.1"/>
    <property type="molecule type" value="Genomic_DNA"/>
</dbReference>
<dbReference type="InterPro" id="IPR017475">
    <property type="entry name" value="EPS_sugar_tfrase"/>
</dbReference>
<sequence>MLRAAYTFQSLLTGTPVFLVDISTSTFCLIFACFLANWHQGHPFNPGIWNQIPVFLLLQSVLFSLHQLYPGAGLSPVTEIRGLVRSTFINLICLSSINIVLGQLPRIEFSIFVFAGLCIIVLIPMCRTLTRRILAPTKWWGMRLLLVGTQQDCTRAMQLLKRRGVPGYKPIGFTSELHENENGESIAYGPLGHNDDAALIGRQTLAPVACLVSPRQTYAYPDRLLFQFPRIVWLNTLPVDDATVDTSGLPGVVTHGQTTPFLRFTPRLVKRIIDLTICIPMLVVLAIPMTLIALAIRILSPGPIFYGSVRAGQHGKTFRMWKFRSMIPDADKVLQQRLETDPIAKAKWIVDHKLKNDPRIIPGIGSIMRRWSLDELPQLWNVLTGEMSLVGPRPVPAEEIVRYKSSYYEYTQMWPGITGLWQVSGRNDTSFTTRIFLVHHYAVNWSPWLDAWILLRTPAAVLSKRGAY</sequence>
<evidence type="ECO:0000256" key="1">
    <source>
        <dbReference type="ARBA" id="ARBA00004141"/>
    </source>
</evidence>
<gene>
    <name evidence="11" type="primary">wcaJ_2</name>
    <name evidence="11" type="ORF">Poly41_20250</name>
</gene>
<comment type="subcellular location">
    <subcellularLocation>
        <location evidence="2">Cell membrane</location>
    </subcellularLocation>
    <subcellularLocation>
        <location evidence="1">Membrane</location>
        <topology evidence="1">Multi-pass membrane protein</topology>
    </subcellularLocation>
</comment>
<feature type="domain" description="Bacterial sugar transferase" evidence="10">
    <location>
        <begin position="270"/>
        <end position="462"/>
    </location>
</feature>
<keyword evidence="8 9" id="KW-0472">Membrane</keyword>
<feature type="transmembrane region" description="Helical" evidence="9">
    <location>
        <begin position="107"/>
        <end position="126"/>
    </location>
</feature>
<organism evidence="11 12">
    <name type="scientific">Novipirellula artificiosorum</name>
    <dbReference type="NCBI Taxonomy" id="2528016"/>
    <lineage>
        <taxon>Bacteria</taxon>
        <taxon>Pseudomonadati</taxon>
        <taxon>Planctomycetota</taxon>
        <taxon>Planctomycetia</taxon>
        <taxon>Pirellulales</taxon>
        <taxon>Pirellulaceae</taxon>
        <taxon>Novipirellula</taxon>
    </lineage>
</organism>
<evidence type="ECO:0000256" key="7">
    <source>
        <dbReference type="ARBA" id="ARBA00022989"/>
    </source>
</evidence>
<dbReference type="GO" id="GO:0005886">
    <property type="term" value="C:plasma membrane"/>
    <property type="evidence" value="ECO:0007669"/>
    <property type="project" value="UniProtKB-SubCell"/>
</dbReference>
<keyword evidence="5 11" id="KW-0808">Transferase</keyword>